<comment type="similarity">
    <text evidence="1">Belongs to the thioredoxin family.</text>
</comment>
<dbReference type="Gene3D" id="3.40.30.10">
    <property type="entry name" value="Glutaredoxin"/>
    <property type="match status" value="1"/>
</dbReference>
<sequence>MPIVTDFTIAASAKQLVLPDKPDARFFIAFIASTDPTTQQSWCPDVRAALPYIHAAFSASDTPDLAIVEVGQRPEWRNPGNFARVNWNVHNVPTLVRFQRVGGEIAETGRLVEDEILDEKKLKILVTEL</sequence>
<dbReference type="Proteomes" id="UP000256645">
    <property type="component" value="Unassembled WGS sequence"/>
</dbReference>
<dbReference type="InterPro" id="IPR045108">
    <property type="entry name" value="TXNDC17-like"/>
</dbReference>
<feature type="domain" description="Thioredoxin" evidence="2">
    <location>
        <begin position="20"/>
        <end position="125"/>
    </location>
</feature>
<dbReference type="PANTHER" id="PTHR12452">
    <property type="entry name" value="42-9-9 PROTEIN-RELATED"/>
    <property type="match status" value="1"/>
</dbReference>
<organism evidence="3 4">
    <name type="scientific">Coleophoma cylindrospora</name>
    <dbReference type="NCBI Taxonomy" id="1849047"/>
    <lineage>
        <taxon>Eukaryota</taxon>
        <taxon>Fungi</taxon>
        <taxon>Dikarya</taxon>
        <taxon>Ascomycota</taxon>
        <taxon>Pezizomycotina</taxon>
        <taxon>Leotiomycetes</taxon>
        <taxon>Helotiales</taxon>
        <taxon>Dermateaceae</taxon>
        <taxon>Coleophoma</taxon>
    </lineage>
</organism>
<evidence type="ECO:0000259" key="2">
    <source>
        <dbReference type="Pfam" id="PF06110"/>
    </source>
</evidence>
<proteinExistence type="inferred from homology"/>
<reference evidence="3 4" key="1">
    <citation type="journal article" date="2018" name="IMA Fungus">
        <title>IMA Genome-F 9: Draft genome sequence of Annulohypoxylon stygium, Aspergillus mulundensis, Berkeleyomyces basicola (syn. Thielaviopsis basicola), Ceratocystis smalleyi, two Cercospora beticola strains, Coleophoma cylindrospora, Fusarium fracticaudum, Phialophora cf. hyalina, and Morchella septimelata.</title>
        <authorList>
            <person name="Wingfield B.D."/>
            <person name="Bills G.F."/>
            <person name="Dong Y."/>
            <person name="Huang W."/>
            <person name="Nel W.J."/>
            <person name="Swalarsk-Parry B.S."/>
            <person name="Vaghefi N."/>
            <person name="Wilken P.M."/>
            <person name="An Z."/>
            <person name="de Beer Z.W."/>
            <person name="De Vos L."/>
            <person name="Chen L."/>
            <person name="Duong T.A."/>
            <person name="Gao Y."/>
            <person name="Hammerbacher A."/>
            <person name="Kikkert J.R."/>
            <person name="Li Y."/>
            <person name="Li H."/>
            <person name="Li K."/>
            <person name="Li Q."/>
            <person name="Liu X."/>
            <person name="Ma X."/>
            <person name="Naidoo K."/>
            <person name="Pethybridge S.J."/>
            <person name="Sun J."/>
            <person name="Steenkamp E.T."/>
            <person name="van der Nest M.A."/>
            <person name="van Wyk S."/>
            <person name="Wingfield M.J."/>
            <person name="Xiong C."/>
            <person name="Yue Q."/>
            <person name="Zhang X."/>
        </authorList>
    </citation>
    <scope>NUCLEOTIDE SEQUENCE [LARGE SCALE GENOMIC DNA]</scope>
    <source>
        <strain evidence="3 4">BP6252</strain>
    </source>
</reference>
<dbReference type="InterPro" id="IPR010357">
    <property type="entry name" value="TXNDC17_dom"/>
</dbReference>
<keyword evidence="4" id="KW-1185">Reference proteome</keyword>
<dbReference type="EMBL" id="PDLM01000013">
    <property type="protein sequence ID" value="RDW63697.1"/>
    <property type="molecule type" value="Genomic_DNA"/>
</dbReference>
<gene>
    <name evidence="3" type="ORF">BP6252_11242</name>
</gene>
<evidence type="ECO:0000256" key="1">
    <source>
        <dbReference type="ARBA" id="ARBA00008987"/>
    </source>
</evidence>
<protein>
    <recommendedName>
        <fullName evidence="2">Thioredoxin domain-containing protein</fullName>
    </recommendedName>
</protein>
<comment type="caution">
    <text evidence="3">The sequence shown here is derived from an EMBL/GenBank/DDBJ whole genome shotgun (WGS) entry which is preliminary data.</text>
</comment>
<dbReference type="GO" id="GO:0005829">
    <property type="term" value="C:cytosol"/>
    <property type="evidence" value="ECO:0007669"/>
    <property type="project" value="TreeGrafter"/>
</dbReference>
<accession>A0A3D8QPI3</accession>
<dbReference type="SUPFAM" id="SSF52833">
    <property type="entry name" value="Thioredoxin-like"/>
    <property type="match status" value="1"/>
</dbReference>
<dbReference type="Pfam" id="PF06110">
    <property type="entry name" value="TXD17-like_Trx"/>
    <property type="match status" value="1"/>
</dbReference>
<dbReference type="InterPro" id="IPR036249">
    <property type="entry name" value="Thioredoxin-like_sf"/>
</dbReference>
<evidence type="ECO:0000313" key="4">
    <source>
        <dbReference type="Proteomes" id="UP000256645"/>
    </source>
</evidence>
<dbReference type="PANTHER" id="PTHR12452:SF0">
    <property type="entry name" value="THIOREDOXIN DOMAIN-CONTAINING PROTEIN 17"/>
    <property type="match status" value="1"/>
</dbReference>
<dbReference type="GO" id="GO:0047134">
    <property type="term" value="F:protein-disulfide reductase [NAD(P)H] activity"/>
    <property type="evidence" value="ECO:0007669"/>
    <property type="project" value="InterPro"/>
</dbReference>
<dbReference type="OrthoDB" id="78947at2759"/>
<dbReference type="AlphaFoldDB" id="A0A3D8QPI3"/>
<dbReference type="STRING" id="1849047.A0A3D8QPI3"/>
<evidence type="ECO:0000313" key="3">
    <source>
        <dbReference type="EMBL" id="RDW63697.1"/>
    </source>
</evidence>
<name>A0A3D8QPI3_9HELO</name>